<accession>A0A9W4IGA2</accession>
<dbReference type="InterPro" id="IPR036983">
    <property type="entry name" value="AIM24_sf"/>
</dbReference>
<dbReference type="NCBIfam" id="TIGR00266">
    <property type="entry name" value="TIGR00266 family protein"/>
    <property type="match status" value="1"/>
</dbReference>
<reference evidence="3" key="1">
    <citation type="submission" date="2021-07" db="EMBL/GenBank/DDBJ databases">
        <authorList>
            <person name="Branca A.L. A."/>
        </authorList>
    </citation>
    <scope>NUCLEOTIDE SEQUENCE</scope>
</reference>
<feature type="region of interest" description="Disordered" evidence="2">
    <location>
        <begin position="101"/>
        <end position="131"/>
    </location>
</feature>
<feature type="compositionally biased region" description="Low complexity" evidence="2">
    <location>
        <begin position="26"/>
        <end position="35"/>
    </location>
</feature>
<evidence type="ECO:0000256" key="2">
    <source>
        <dbReference type="SAM" id="MobiDB-lite"/>
    </source>
</evidence>
<proteinExistence type="inferred from homology"/>
<feature type="compositionally biased region" description="Pro residues" evidence="2">
    <location>
        <begin position="52"/>
        <end position="67"/>
    </location>
</feature>
<dbReference type="Proteomes" id="UP001153618">
    <property type="component" value="Unassembled WGS sequence"/>
</dbReference>
<sequence length="380" mass="40640">MRIAKYVRRLTNRHSTGTCNQHSRQYSGTPTTNYSYPPPPRGTPPANGGHAMPPPPSSPPAVSPQPTLPGYTRGQFAHPPTSASPPYNDEKIRKENKESFEHNTSIGNLSISSQTPPPAARMEKMPGGAPAFGQFVGAQSTSSDDVGTFNGGSYRISHRDTNSVLTIQLAMGCPLSARPGMNFRDSSNSPNCAMIAMSPTMTLRGTVNVSVKKLIIGGSLTMSNYTGPGELLLAPSVLGDVIVVSINDGDKWQMSKDAFLAHTSGVKHEYVAQDLTKGFFSGEGFFVYEITGVGILWMQSFGAIIRKDLIKDEVYIIDNGHLVAWNCKYKMTRAAGGGILSSFSSGEGLACKFTGPGSVYLQTRKLNAFAAQMKMSTASG</sequence>
<dbReference type="SUPFAM" id="SSF51219">
    <property type="entry name" value="TRAP-like"/>
    <property type="match status" value="1"/>
</dbReference>
<dbReference type="AlphaFoldDB" id="A0A9W4IGA2"/>
<dbReference type="Pfam" id="PF01987">
    <property type="entry name" value="AIM24"/>
    <property type="match status" value="1"/>
</dbReference>
<evidence type="ECO:0000256" key="1">
    <source>
        <dbReference type="RuleBase" id="RU363045"/>
    </source>
</evidence>
<keyword evidence="1" id="KW-0496">Mitochondrion</keyword>
<comment type="subcellular location">
    <subcellularLocation>
        <location evidence="1">Mitochondrion</location>
    </subcellularLocation>
</comment>
<evidence type="ECO:0000313" key="4">
    <source>
        <dbReference type="Proteomes" id="UP001153618"/>
    </source>
</evidence>
<gene>
    <name evidence="3" type="ORF">POLS_LOCUS9745</name>
</gene>
<name>A0A9W4IGA2_PENOL</name>
<keyword evidence="4" id="KW-1185">Reference proteome</keyword>
<feature type="region of interest" description="Disordered" evidence="2">
    <location>
        <begin position="10"/>
        <end position="89"/>
    </location>
</feature>
<dbReference type="OrthoDB" id="1705416at2759"/>
<feature type="compositionally biased region" description="Polar residues" evidence="2">
    <location>
        <begin position="102"/>
        <end position="114"/>
    </location>
</feature>
<dbReference type="InterPro" id="IPR016031">
    <property type="entry name" value="Trp_RNA-bd_attenuator-like_dom"/>
</dbReference>
<dbReference type="EMBL" id="CAJVOS010000104">
    <property type="protein sequence ID" value="CAG8293529.1"/>
    <property type="molecule type" value="Genomic_DNA"/>
</dbReference>
<protein>
    <recommendedName>
        <fullName evidence="1">Altered inheritance of mitochondria protein 24, mitochondrial</fullName>
    </recommendedName>
</protein>
<dbReference type="GO" id="GO:0005739">
    <property type="term" value="C:mitochondrion"/>
    <property type="evidence" value="ECO:0007669"/>
    <property type="project" value="UniProtKB-SubCell"/>
</dbReference>
<dbReference type="PANTHER" id="PTHR43657:SF1">
    <property type="entry name" value="ALTERED INHERITANCE OF MITOCHONDRIA PROTEIN 24, MITOCHONDRIAL"/>
    <property type="match status" value="1"/>
</dbReference>
<feature type="compositionally biased region" description="Polar residues" evidence="2">
    <location>
        <begin position="13"/>
        <end position="25"/>
    </location>
</feature>
<comment type="similarity">
    <text evidence="1">Belongs to the AIM24 family.</text>
</comment>
<comment type="caution">
    <text evidence="3">The sequence shown here is derived from an EMBL/GenBank/DDBJ whole genome shotgun (WGS) entry which is preliminary data.</text>
</comment>
<dbReference type="PANTHER" id="PTHR43657">
    <property type="entry name" value="TRYPTOPHAN RNA-BINDING ATTENUATOR PROTEIN-LIKE PROTEIN"/>
    <property type="match status" value="1"/>
</dbReference>
<dbReference type="InterPro" id="IPR002838">
    <property type="entry name" value="AIM24"/>
</dbReference>
<dbReference type="Gene3D" id="3.60.160.10">
    <property type="entry name" value="Mitochondrial biogenesis AIM24"/>
    <property type="match status" value="1"/>
</dbReference>
<organism evidence="3 4">
    <name type="scientific">Penicillium olsonii</name>
    <dbReference type="NCBI Taxonomy" id="99116"/>
    <lineage>
        <taxon>Eukaryota</taxon>
        <taxon>Fungi</taxon>
        <taxon>Dikarya</taxon>
        <taxon>Ascomycota</taxon>
        <taxon>Pezizomycotina</taxon>
        <taxon>Eurotiomycetes</taxon>
        <taxon>Eurotiomycetidae</taxon>
        <taxon>Eurotiales</taxon>
        <taxon>Aspergillaceae</taxon>
        <taxon>Penicillium</taxon>
    </lineage>
</organism>
<evidence type="ECO:0000313" key="3">
    <source>
        <dbReference type="EMBL" id="CAG8293529.1"/>
    </source>
</evidence>